<dbReference type="InterPro" id="IPR036890">
    <property type="entry name" value="HATPase_C_sf"/>
</dbReference>
<dbReference type="Proteomes" id="UP001416393">
    <property type="component" value="Unassembled WGS sequence"/>
</dbReference>
<feature type="chain" id="PRO_5045688465" evidence="3">
    <location>
        <begin position="26"/>
        <end position="636"/>
    </location>
</feature>
<dbReference type="Pfam" id="PF13181">
    <property type="entry name" value="TPR_8"/>
    <property type="match status" value="1"/>
</dbReference>
<keyword evidence="1" id="KW-0802">TPR repeat</keyword>
<dbReference type="SUPFAM" id="SSF48452">
    <property type="entry name" value="TPR-like"/>
    <property type="match status" value="1"/>
</dbReference>
<evidence type="ECO:0000256" key="3">
    <source>
        <dbReference type="SAM" id="SignalP"/>
    </source>
</evidence>
<dbReference type="Gene3D" id="1.25.40.10">
    <property type="entry name" value="Tetratricopeptide repeat domain"/>
    <property type="match status" value="2"/>
</dbReference>
<keyword evidence="2" id="KW-0812">Transmembrane</keyword>
<name>A0ABV0ADU2_9FLAO</name>
<evidence type="ECO:0000256" key="2">
    <source>
        <dbReference type="SAM" id="Phobius"/>
    </source>
</evidence>
<gene>
    <name evidence="4" type="ORF">VP395_08170</name>
</gene>
<proteinExistence type="predicted"/>
<dbReference type="SUPFAM" id="SSF55874">
    <property type="entry name" value="ATPase domain of HSP90 chaperone/DNA topoisomerase II/histidine kinase"/>
    <property type="match status" value="1"/>
</dbReference>
<dbReference type="InterPro" id="IPR011990">
    <property type="entry name" value="TPR-like_helical_dom_sf"/>
</dbReference>
<evidence type="ECO:0000256" key="1">
    <source>
        <dbReference type="PROSITE-ProRule" id="PRU00339"/>
    </source>
</evidence>
<dbReference type="PROSITE" id="PS50005">
    <property type="entry name" value="TPR"/>
    <property type="match status" value="1"/>
</dbReference>
<feature type="signal peptide" evidence="3">
    <location>
        <begin position="1"/>
        <end position="25"/>
    </location>
</feature>
<feature type="transmembrane region" description="Helical" evidence="2">
    <location>
        <begin position="422"/>
        <end position="442"/>
    </location>
</feature>
<keyword evidence="5" id="KW-1185">Reference proteome</keyword>
<comment type="caution">
    <text evidence="4">The sequence shown here is derived from an EMBL/GenBank/DDBJ whole genome shotgun (WGS) entry which is preliminary data.</text>
</comment>
<dbReference type="SUPFAM" id="SSF81901">
    <property type="entry name" value="HCP-like"/>
    <property type="match status" value="1"/>
</dbReference>
<organism evidence="4 5">
    <name type="scientific">Mariniflexile soesokkakense</name>
    <dbReference type="NCBI Taxonomy" id="1343160"/>
    <lineage>
        <taxon>Bacteria</taxon>
        <taxon>Pseudomonadati</taxon>
        <taxon>Bacteroidota</taxon>
        <taxon>Flavobacteriia</taxon>
        <taxon>Flavobacteriales</taxon>
        <taxon>Flavobacteriaceae</taxon>
        <taxon>Mariniflexile</taxon>
    </lineage>
</organism>
<dbReference type="Pfam" id="PF13424">
    <property type="entry name" value="TPR_12"/>
    <property type="match status" value="1"/>
</dbReference>
<accession>A0ABV0ADU2</accession>
<dbReference type="PANTHER" id="PTHR10098">
    <property type="entry name" value="RAPSYN-RELATED"/>
    <property type="match status" value="1"/>
</dbReference>
<protein>
    <submittedName>
        <fullName evidence="4">Tetratricopeptide repeat protein</fullName>
    </submittedName>
</protein>
<sequence length="636" mass="72862">MKTSFLFFCLNVTSFLLTIGVNLFAQQNTDSLAHYYKLCEDKTQNASNNLQYANKLIDLAIKNNNSYYTLNGLSRKSYLLSKTGDYNGAISTAKLFLNESKKIKDSSNLLLAYRKLADYSRLNDSLLNAYSYYQEHKSLNVLFKDSLEIIRDLRFMSSIQYNLGLIYESESTAVEAITLLDCLKETDKTIDAKIGLYNHLGIIYKEIGSYNRALELYNKLLLITKNHQYLNIIHGNIANVYKEQGNYTLAIAEFKKVYDNSLKTNKKKEIARALNNLGLAKSKLNYPEALTELETALQIRKSENDYAGLFSSYIALTEYFIDRKVTNKARLYSNNAYGVSVKTNNKLDRIKALSYIIELEKGEKIVEYKNLTDSVANAKQINENKFSYIKYNYNKKEKEAQEVKLKYIQSELKATKERANKVIYQFLGLLLILVLVFSYIILKSKHKKDKLQVVYNTESRIAKKVHDEVANDVYHAMTKLQNDSNNKEDLLDDLENIYIRTRDISKGISDINVKTNFNELLYDLLISYKSQEIGVIAKNLSTINWNGVNDIKRATVYRVLQELMTNMKKHSKANIVLVSFSQTKNKIKISYTDNGMGCKISKQNGLLNTENRIASINGTIIFESELGKGFKATITI</sequence>
<dbReference type="SMART" id="SM00028">
    <property type="entry name" value="TPR"/>
    <property type="match status" value="3"/>
</dbReference>
<dbReference type="RefSeq" id="WP_346241365.1">
    <property type="nucleotide sequence ID" value="NZ_JAZHYP010000003.1"/>
</dbReference>
<dbReference type="CDD" id="cd16917">
    <property type="entry name" value="HATPase_UhpB-NarQ-NarX-like"/>
    <property type="match status" value="1"/>
</dbReference>
<dbReference type="Gene3D" id="3.30.565.10">
    <property type="entry name" value="Histidine kinase-like ATPase, C-terminal domain"/>
    <property type="match status" value="1"/>
</dbReference>
<evidence type="ECO:0000313" key="4">
    <source>
        <dbReference type="EMBL" id="MEN3323700.1"/>
    </source>
</evidence>
<keyword evidence="3" id="KW-0732">Signal</keyword>
<evidence type="ECO:0000313" key="5">
    <source>
        <dbReference type="Proteomes" id="UP001416393"/>
    </source>
</evidence>
<dbReference type="InterPro" id="IPR019734">
    <property type="entry name" value="TPR_rpt"/>
</dbReference>
<dbReference type="PANTHER" id="PTHR10098:SF108">
    <property type="entry name" value="TETRATRICOPEPTIDE REPEAT PROTEIN 28"/>
    <property type="match status" value="1"/>
</dbReference>
<dbReference type="EMBL" id="JAZHYP010000003">
    <property type="protein sequence ID" value="MEN3323700.1"/>
    <property type="molecule type" value="Genomic_DNA"/>
</dbReference>
<keyword evidence="2" id="KW-1133">Transmembrane helix</keyword>
<keyword evidence="2" id="KW-0472">Membrane</keyword>
<feature type="repeat" description="TPR" evidence="1">
    <location>
        <begin position="194"/>
        <end position="227"/>
    </location>
</feature>
<reference evidence="4 5" key="1">
    <citation type="submission" date="2024-01" db="EMBL/GenBank/DDBJ databases">
        <title>Mariniflexile litorale sp. nov., isolated from the shallow sediments of the Sea of Japan.</title>
        <authorList>
            <person name="Romanenko L."/>
            <person name="Bystritskaya E."/>
            <person name="Isaeva M."/>
        </authorList>
    </citation>
    <scope>NUCLEOTIDE SEQUENCE [LARGE SCALE GENOMIC DNA]</scope>
    <source>
        <strain evidence="4 5">KCTC 32427</strain>
    </source>
</reference>